<organism evidence="4 5">
    <name type="scientific">Haemophilus ducreyi (strain 35000HP / ATCC 700724)</name>
    <dbReference type="NCBI Taxonomy" id="233412"/>
    <lineage>
        <taxon>Bacteria</taxon>
        <taxon>Pseudomonadati</taxon>
        <taxon>Pseudomonadota</taxon>
        <taxon>Gammaproteobacteria</taxon>
        <taxon>Pasteurellales</taxon>
        <taxon>Pasteurellaceae</taxon>
        <taxon>Haemophilus</taxon>
    </lineage>
</organism>
<dbReference type="CDD" id="cd01062">
    <property type="entry name" value="RNase_T2_prok"/>
    <property type="match status" value="1"/>
</dbReference>
<sequence length="279" mass="32153">MNRKNLVRLITFLIAAMIFYVFNNYQKYQQRGEITPSELAQIEHNLDVPIAKAPRAKPSKNTQAALAINYDSKMRDDKIGQNKTAPVDYYMLALSWSPAFCATQKARYLTDLPDHIDYQCDDQNLGWVIHGLWPQNKKAHSISDHPRYCQGDLPPIDPAILEQYLPEAPGASLLQGEWEKHGACAFQDPTSYFQKQKELFYSLKLPAKNLRKNDLFQWMRKHNPQLKGVYLGASVTELYICYDKKWQPINCPKKGERTAIQALNYVNLKCKYNAQLPVI</sequence>
<dbReference type="Pfam" id="PF00445">
    <property type="entry name" value="Ribonuclease_T2"/>
    <property type="match status" value="1"/>
</dbReference>
<dbReference type="InterPro" id="IPR001568">
    <property type="entry name" value="RNase_T2-like"/>
</dbReference>
<dbReference type="HOGENOM" id="CLU_069375_0_0_6"/>
<gene>
    <name evidence="4" type="ordered locus">HD_0876</name>
</gene>
<dbReference type="RefSeq" id="WP_010944812.1">
    <property type="nucleotide sequence ID" value="NC_002940.2"/>
</dbReference>
<dbReference type="PANTHER" id="PTHR11240">
    <property type="entry name" value="RIBONUCLEASE T2"/>
    <property type="match status" value="1"/>
</dbReference>
<dbReference type="InterPro" id="IPR018188">
    <property type="entry name" value="RNase_T2_His_AS_1"/>
</dbReference>
<dbReference type="PROSITE" id="PS00530">
    <property type="entry name" value="RNASE_T2_1"/>
    <property type="match status" value="1"/>
</dbReference>
<dbReference type="InterPro" id="IPR039378">
    <property type="entry name" value="RNase_T2_prok"/>
</dbReference>
<dbReference type="InterPro" id="IPR036430">
    <property type="entry name" value="RNase_T2-like_sf"/>
</dbReference>
<name>Q7VMU1_HAEDU</name>
<dbReference type="GO" id="GO:0003723">
    <property type="term" value="F:RNA binding"/>
    <property type="evidence" value="ECO:0007669"/>
    <property type="project" value="InterPro"/>
</dbReference>
<dbReference type="Gene3D" id="3.90.730.10">
    <property type="entry name" value="Ribonuclease T2-like"/>
    <property type="match status" value="1"/>
</dbReference>
<evidence type="ECO:0000256" key="2">
    <source>
        <dbReference type="RuleBase" id="RU004328"/>
    </source>
</evidence>
<reference evidence="5" key="1">
    <citation type="submission" date="2003-06" db="EMBL/GenBank/DDBJ databases">
        <title>The complete genome sequence of Haemophilus ducreyi.</title>
        <authorList>
            <person name="Munson R.S. Jr."/>
            <person name="Ray W.C."/>
            <person name="Mahairas G."/>
            <person name="Sabo P."/>
            <person name="Mungur R."/>
            <person name="Johnson L."/>
            <person name="Nguyen D."/>
            <person name="Wang J."/>
            <person name="Forst C."/>
            <person name="Hood L."/>
        </authorList>
    </citation>
    <scope>NUCLEOTIDE SEQUENCE [LARGE SCALE GENOMIC DNA]</scope>
    <source>
        <strain evidence="5">35000HP / ATCC 700724</strain>
    </source>
</reference>
<dbReference type="AlphaFoldDB" id="Q7VMU1"/>
<protein>
    <submittedName>
        <fullName evidence="4">Conserved probable ribonuclease</fullName>
    </submittedName>
</protein>
<dbReference type="InterPro" id="IPR033130">
    <property type="entry name" value="RNase_T2_His_AS_2"/>
</dbReference>
<dbReference type="Proteomes" id="UP000001022">
    <property type="component" value="Chromosome"/>
</dbReference>
<dbReference type="GO" id="GO:0006401">
    <property type="term" value="P:RNA catabolic process"/>
    <property type="evidence" value="ECO:0007669"/>
    <property type="project" value="TreeGrafter"/>
</dbReference>
<feature type="transmembrane region" description="Helical" evidence="3">
    <location>
        <begin position="6"/>
        <end position="22"/>
    </location>
</feature>
<proteinExistence type="inferred from homology"/>
<keyword evidence="3" id="KW-0812">Transmembrane</keyword>
<keyword evidence="3" id="KW-1133">Transmembrane helix</keyword>
<evidence type="ECO:0000256" key="3">
    <source>
        <dbReference type="SAM" id="Phobius"/>
    </source>
</evidence>
<dbReference type="OrthoDB" id="4720638at2"/>
<dbReference type="SUPFAM" id="SSF55895">
    <property type="entry name" value="Ribonuclease Rh-like"/>
    <property type="match status" value="1"/>
</dbReference>
<dbReference type="EMBL" id="AE017143">
    <property type="protein sequence ID" value="AAP95762.1"/>
    <property type="molecule type" value="Genomic_DNA"/>
</dbReference>
<evidence type="ECO:0000313" key="5">
    <source>
        <dbReference type="Proteomes" id="UP000001022"/>
    </source>
</evidence>
<evidence type="ECO:0000313" key="4">
    <source>
        <dbReference type="EMBL" id="AAP95762.1"/>
    </source>
</evidence>
<comment type="similarity">
    <text evidence="1 2">Belongs to the RNase T2 family.</text>
</comment>
<dbReference type="STRING" id="233412.HD_0876"/>
<dbReference type="KEGG" id="hdu:HD_0876"/>
<dbReference type="PANTHER" id="PTHR11240:SF22">
    <property type="entry name" value="RIBONUCLEASE T2"/>
    <property type="match status" value="1"/>
</dbReference>
<dbReference type="eggNOG" id="COG3719">
    <property type="taxonomic scope" value="Bacteria"/>
</dbReference>
<keyword evidence="5" id="KW-1185">Reference proteome</keyword>
<keyword evidence="3" id="KW-0472">Membrane</keyword>
<dbReference type="GO" id="GO:0033897">
    <property type="term" value="F:ribonuclease T2 activity"/>
    <property type="evidence" value="ECO:0007669"/>
    <property type="project" value="InterPro"/>
</dbReference>
<dbReference type="PROSITE" id="PS00531">
    <property type="entry name" value="RNASE_T2_2"/>
    <property type="match status" value="1"/>
</dbReference>
<accession>Q7VMU1</accession>
<evidence type="ECO:0000256" key="1">
    <source>
        <dbReference type="ARBA" id="ARBA00007469"/>
    </source>
</evidence>